<keyword evidence="7" id="KW-0809">Transit peptide</keyword>
<name>A0AAP0C3N8_9ASPA</name>
<dbReference type="GO" id="GO:0008970">
    <property type="term" value="F:phospholipase A1 activity"/>
    <property type="evidence" value="ECO:0007669"/>
    <property type="project" value="UniProtKB-ARBA"/>
</dbReference>
<proteinExistence type="inferred from homology"/>
<dbReference type="Gene3D" id="3.40.50.1820">
    <property type="entry name" value="alpha/beta hydrolase"/>
    <property type="match status" value="1"/>
</dbReference>
<keyword evidence="6" id="KW-0378">Hydrolase</keyword>
<comment type="similarity">
    <text evidence="3">Belongs to the AB hydrolase superfamily. Lipase family.</text>
</comment>
<organism evidence="11 12">
    <name type="scientific">Platanthera zijinensis</name>
    <dbReference type="NCBI Taxonomy" id="2320716"/>
    <lineage>
        <taxon>Eukaryota</taxon>
        <taxon>Viridiplantae</taxon>
        <taxon>Streptophyta</taxon>
        <taxon>Embryophyta</taxon>
        <taxon>Tracheophyta</taxon>
        <taxon>Spermatophyta</taxon>
        <taxon>Magnoliopsida</taxon>
        <taxon>Liliopsida</taxon>
        <taxon>Asparagales</taxon>
        <taxon>Orchidaceae</taxon>
        <taxon>Orchidoideae</taxon>
        <taxon>Orchideae</taxon>
        <taxon>Orchidinae</taxon>
        <taxon>Platanthera</taxon>
    </lineage>
</organism>
<dbReference type="CDD" id="cd00519">
    <property type="entry name" value="Lipase_3"/>
    <property type="match status" value="1"/>
</dbReference>
<evidence type="ECO:0000256" key="5">
    <source>
        <dbReference type="ARBA" id="ARBA00022640"/>
    </source>
</evidence>
<dbReference type="PANTHER" id="PTHR31403">
    <property type="entry name" value="PHOSPHOLIPASE A1-IBETA2, CHLOROPLASTIC"/>
    <property type="match status" value="1"/>
</dbReference>
<dbReference type="AlphaFoldDB" id="A0AAP0C3N8"/>
<dbReference type="Proteomes" id="UP001418222">
    <property type="component" value="Unassembled WGS sequence"/>
</dbReference>
<keyword evidence="5" id="KW-0934">Plastid</keyword>
<evidence type="ECO:0000256" key="7">
    <source>
        <dbReference type="ARBA" id="ARBA00022946"/>
    </source>
</evidence>
<keyword evidence="4" id="KW-0150">Chloroplast</keyword>
<dbReference type="SUPFAM" id="SSF53474">
    <property type="entry name" value="alpha/beta-Hydrolases"/>
    <property type="match status" value="1"/>
</dbReference>
<evidence type="ECO:0000256" key="2">
    <source>
        <dbReference type="ARBA" id="ARBA00004229"/>
    </source>
</evidence>
<evidence type="ECO:0000256" key="8">
    <source>
        <dbReference type="ARBA" id="ARBA00022963"/>
    </source>
</evidence>
<dbReference type="GO" id="GO:0016042">
    <property type="term" value="P:lipid catabolic process"/>
    <property type="evidence" value="ECO:0007669"/>
    <property type="project" value="UniProtKB-KW"/>
</dbReference>
<evidence type="ECO:0000313" key="12">
    <source>
        <dbReference type="Proteomes" id="UP001418222"/>
    </source>
</evidence>
<dbReference type="Pfam" id="PF01764">
    <property type="entry name" value="Lipase_3"/>
    <property type="match status" value="1"/>
</dbReference>
<evidence type="ECO:0000313" key="11">
    <source>
        <dbReference type="EMBL" id="KAK8957364.1"/>
    </source>
</evidence>
<comment type="caution">
    <text evidence="11">The sequence shown here is derived from an EMBL/GenBank/DDBJ whole genome shotgun (WGS) entry which is preliminary data.</text>
</comment>
<evidence type="ECO:0000256" key="4">
    <source>
        <dbReference type="ARBA" id="ARBA00022528"/>
    </source>
</evidence>
<keyword evidence="8" id="KW-0442">Lipid degradation</keyword>
<evidence type="ECO:0000256" key="9">
    <source>
        <dbReference type="ARBA" id="ARBA00023098"/>
    </source>
</evidence>
<gene>
    <name evidence="11" type="ORF">KSP39_PZI000405</name>
</gene>
<reference evidence="11 12" key="1">
    <citation type="journal article" date="2022" name="Nat. Plants">
        <title>Genomes of leafy and leafless Platanthera orchids illuminate the evolution of mycoheterotrophy.</title>
        <authorList>
            <person name="Li M.H."/>
            <person name="Liu K.W."/>
            <person name="Li Z."/>
            <person name="Lu H.C."/>
            <person name="Ye Q.L."/>
            <person name="Zhang D."/>
            <person name="Wang J.Y."/>
            <person name="Li Y.F."/>
            <person name="Zhong Z.M."/>
            <person name="Liu X."/>
            <person name="Yu X."/>
            <person name="Liu D.K."/>
            <person name="Tu X.D."/>
            <person name="Liu B."/>
            <person name="Hao Y."/>
            <person name="Liao X.Y."/>
            <person name="Jiang Y.T."/>
            <person name="Sun W.H."/>
            <person name="Chen J."/>
            <person name="Chen Y.Q."/>
            <person name="Ai Y."/>
            <person name="Zhai J.W."/>
            <person name="Wu S.S."/>
            <person name="Zhou Z."/>
            <person name="Hsiao Y.Y."/>
            <person name="Wu W.L."/>
            <person name="Chen Y.Y."/>
            <person name="Lin Y.F."/>
            <person name="Hsu J.L."/>
            <person name="Li C.Y."/>
            <person name="Wang Z.W."/>
            <person name="Zhao X."/>
            <person name="Zhong W.Y."/>
            <person name="Ma X.K."/>
            <person name="Ma L."/>
            <person name="Huang J."/>
            <person name="Chen G.Z."/>
            <person name="Huang M.Z."/>
            <person name="Huang L."/>
            <person name="Peng D.H."/>
            <person name="Luo Y.B."/>
            <person name="Zou S.Q."/>
            <person name="Chen S.P."/>
            <person name="Lan S."/>
            <person name="Tsai W.C."/>
            <person name="Van de Peer Y."/>
            <person name="Liu Z.J."/>
        </authorList>
    </citation>
    <scope>NUCLEOTIDE SEQUENCE [LARGE SCALE GENOMIC DNA]</scope>
    <source>
        <strain evidence="11">Lor287</strain>
    </source>
</reference>
<dbReference type="GO" id="GO:0009507">
    <property type="term" value="C:chloroplast"/>
    <property type="evidence" value="ECO:0007669"/>
    <property type="project" value="UniProtKB-SubCell"/>
</dbReference>
<sequence length="554" mass="61033">MARVGGPYDPRIHIGPGPLLLRTAAMAITFSGGIAKDLFTTTKRNNFSLVPRASHKDSRSVISVEPPPAALPHADEYRRRSLSALKLPSSISNLLHLHLSAVEQPKSRLPSVDLQTPSISPRDDISSFQSSIHGSGDWSPLLDPLHSSLRREIIKYGEFSQATYDAFDSNPVSDYHGSCLYGRHRLLPTLGLSRHGYSVTEYIYATSHHDISRWLVRPLLPSNSNWCDESNWMGFVAVSGEAESRRIGCRNITIAWRGTMSPAEWLEDLHSQLKPLPGAPDDGARVEQGFLSIYTSRSQSSRYTQSSASEQVMSEILRLVKFYKQRGETVSVTITGHSLGGALALLNAAEAASLLPEDVGVAVISFGAPRVGNQVFGEMLKRKGVKILRVVTKQDVVPKMPGIVFNEGRKGKRWEWVYAHVGDELTLDITGSPYLKKGAWDLAGFHGLETYLHLVDGYERPEAGFRAGARRDVALVNKASGLLRVELGIPASWHQRENKGMVRNELGRWVLPRRDPEDIPSPCAAGKPSRVSPTHAAVCSGASFSSYCVDWEVW</sequence>
<dbReference type="InterPro" id="IPR002921">
    <property type="entry name" value="Fungal_lipase-type"/>
</dbReference>
<dbReference type="InterPro" id="IPR029058">
    <property type="entry name" value="AB_hydrolase_fold"/>
</dbReference>
<accession>A0AAP0C3N8</accession>
<evidence type="ECO:0000256" key="6">
    <source>
        <dbReference type="ARBA" id="ARBA00022801"/>
    </source>
</evidence>
<dbReference type="PANTHER" id="PTHR31403:SF11">
    <property type="entry name" value="OS12G0614500 PROTEIN"/>
    <property type="match status" value="1"/>
</dbReference>
<evidence type="ECO:0000256" key="3">
    <source>
        <dbReference type="ARBA" id="ARBA00010701"/>
    </source>
</evidence>
<evidence type="ECO:0000256" key="1">
    <source>
        <dbReference type="ARBA" id="ARBA00003523"/>
    </source>
</evidence>
<keyword evidence="12" id="KW-1185">Reference proteome</keyword>
<dbReference type="EMBL" id="JBBWWQ010000001">
    <property type="protein sequence ID" value="KAK8957364.1"/>
    <property type="molecule type" value="Genomic_DNA"/>
</dbReference>
<keyword evidence="9" id="KW-0443">Lipid metabolism</keyword>
<protein>
    <recommendedName>
        <fullName evidence="10">Fungal lipase-type domain-containing protein</fullName>
    </recommendedName>
</protein>
<comment type="subcellular location">
    <subcellularLocation>
        <location evidence="2">Plastid</location>
        <location evidence="2">Chloroplast</location>
    </subcellularLocation>
</comment>
<evidence type="ECO:0000259" key="10">
    <source>
        <dbReference type="Pfam" id="PF01764"/>
    </source>
</evidence>
<feature type="domain" description="Fungal lipase-type" evidence="10">
    <location>
        <begin position="254"/>
        <end position="404"/>
    </location>
</feature>
<dbReference type="FunFam" id="3.40.50.1820:FF:000065">
    <property type="entry name" value="Phospholipase A1-II 3"/>
    <property type="match status" value="1"/>
</dbReference>
<comment type="function">
    <text evidence="1">Acylhydrolase that catalyzes the hydrolysis of phospholipids at the sn-1 position.</text>
</comment>